<dbReference type="SUPFAM" id="SSF55961">
    <property type="entry name" value="Bet v1-like"/>
    <property type="match status" value="1"/>
</dbReference>
<dbReference type="InterPro" id="IPR021028">
    <property type="entry name" value="Homotrim_ring_OHase_catalytic"/>
</dbReference>
<reference evidence="7 8" key="1">
    <citation type="submission" date="2020-08" db="EMBL/GenBank/DDBJ databases">
        <title>Sequencing the genomes of 1000 actinobacteria strains.</title>
        <authorList>
            <person name="Klenk H.-P."/>
        </authorList>
    </citation>
    <scope>NUCLEOTIDE SEQUENCE [LARGE SCALE GENOMIC DNA]</scope>
    <source>
        <strain evidence="7 8">DSM 102122</strain>
    </source>
</reference>
<dbReference type="InterPro" id="IPR036922">
    <property type="entry name" value="Rieske_2Fe-2S_sf"/>
</dbReference>
<accession>A0A7W9GLZ9</accession>
<dbReference type="Pfam" id="PF00355">
    <property type="entry name" value="Rieske"/>
    <property type="match status" value="1"/>
</dbReference>
<protein>
    <submittedName>
        <fullName evidence="7">Nitrite reductase/ring-hydroxylating ferredoxin subunit</fullName>
    </submittedName>
</protein>
<evidence type="ECO:0000256" key="3">
    <source>
        <dbReference type="ARBA" id="ARBA00023002"/>
    </source>
</evidence>
<dbReference type="Pfam" id="PF11723">
    <property type="entry name" value="Aromatic_hydrox"/>
    <property type="match status" value="1"/>
</dbReference>
<keyword evidence="1" id="KW-0001">2Fe-2S</keyword>
<dbReference type="RefSeq" id="WP_184819378.1">
    <property type="nucleotide sequence ID" value="NZ_JACHMM010000001.1"/>
</dbReference>
<dbReference type="GO" id="GO:0046872">
    <property type="term" value="F:metal ion binding"/>
    <property type="evidence" value="ECO:0007669"/>
    <property type="project" value="UniProtKB-KW"/>
</dbReference>
<gene>
    <name evidence="7" type="ORF">HD601_000703</name>
</gene>
<dbReference type="GO" id="GO:0051537">
    <property type="term" value="F:2 iron, 2 sulfur cluster binding"/>
    <property type="evidence" value="ECO:0007669"/>
    <property type="project" value="UniProtKB-KW"/>
</dbReference>
<feature type="domain" description="Rieske" evidence="6">
    <location>
        <begin position="43"/>
        <end position="148"/>
    </location>
</feature>
<keyword evidence="5" id="KW-0411">Iron-sulfur</keyword>
<keyword evidence="3" id="KW-0560">Oxidoreductase</keyword>
<dbReference type="GO" id="GO:0004497">
    <property type="term" value="F:monooxygenase activity"/>
    <property type="evidence" value="ECO:0007669"/>
    <property type="project" value="UniProtKB-ARBA"/>
</dbReference>
<dbReference type="Proteomes" id="UP000542813">
    <property type="component" value="Unassembled WGS sequence"/>
</dbReference>
<evidence type="ECO:0000313" key="8">
    <source>
        <dbReference type="Proteomes" id="UP000542813"/>
    </source>
</evidence>
<keyword evidence="8" id="KW-1185">Reference proteome</keyword>
<dbReference type="InterPro" id="IPR017941">
    <property type="entry name" value="Rieske_2Fe-2S"/>
</dbReference>
<dbReference type="AlphaFoldDB" id="A0A7W9GLZ9"/>
<evidence type="ECO:0000259" key="6">
    <source>
        <dbReference type="PROSITE" id="PS51296"/>
    </source>
</evidence>
<dbReference type="PANTHER" id="PTHR21266">
    <property type="entry name" value="IRON-SULFUR DOMAIN CONTAINING PROTEIN"/>
    <property type="match status" value="1"/>
</dbReference>
<keyword evidence="4" id="KW-0408">Iron</keyword>
<evidence type="ECO:0000256" key="4">
    <source>
        <dbReference type="ARBA" id="ARBA00023004"/>
    </source>
</evidence>
<keyword evidence="2" id="KW-0479">Metal-binding</keyword>
<evidence type="ECO:0000313" key="7">
    <source>
        <dbReference type="EMBL" id="MBB5786128.1"/>
    </source>
</evidence>
<dbReference type="Gene3D" id="3.90.380.10">
    <property type="entry name" value="Naphthalene 1,2-dioxygenase Alpha Subunit, Chain A, domain 1"/>
    <property type="match status" value="1"/>
</dbReference>
<evidence type="ECO:0000256" key="1">
    <source>
        <dbReference type="ARBA" id="ARBA00022714"/>
    </source>
</evidence>
<evidence type="ECO:0000256" key="5">
    <source>
        <dbReference type="ARBA" id="ARBA00023014"/>
    </source>
</evidence>
<dbReference type="Gene3D" id="2.20.25.10">
    <property type="match status" value="1"/>
</dbReference>
<dbReference type="InterPro" id="IPR050584">
    <property type="entry name" value="Cholesterol_7-desaturase"/>
</dbReference>
<proteinExistence type="predicted"/>
<organism evidence="7 8">
    <name type="scientific">Jiangella mangrovi</name>
    <dbReference type="NCBI Taxonomy" id="1524084"/>
    <lineage>
        <taxon>Bacteria</taxon>
        <taxon>Bacillati</taxon>
        <taxon>Actinomycetota</taxon>
        <taxon>Actinomycetes</taxon>
        <taxon>Jiangellales</taxon>
        <taxon>Jiangellaceae</taxon>
        <taxon>Jiangella</taxon>
    </lineage>
</organism>
<name>A0A7W9GLZ9_9ACTN</name>
<dbReference type="SUPFAM" id="SSF50022">
    <property type="entry name" value="ISP domain"/>
    <property type="match status" value="1"/>
</dbReference>
<dbReference type="PROSITE" id="PS51296">
    <property type="entry name" value="RIESKE"/>
    <property type="match status" value="1"/>
</dbReference>
<evidence type="ECO:0000256" key="2">
    <source>
        <dbReference type="ARBA" id="ARBA00022723"/>
    </source>
</evidence>
<dbReference type="GO" id="GO:0016705">
    <property type="term" value="F:oxidoreductase activity, acting on paired donors, with incorporation or reduction of molecular oxygen"/>
    <property type="evidence" value="ECO:0007669"/>
    <property type="project" value="UniProtKB-ARBA"/>
</dbReference>
<dbReference type="PANTHER" id="PTHR21266:SF60">
    <property type="entry name" value="3-KETOSTEROID-9-ALPHA-MONOOXYGENASE, OXYGENASE COMPONENT"/>
    <property type="match status" value="1"/>
</dbReference>
<dbReference type="EMBL" id="JACHMM010000001">
    <property type="protein sequence ID" value="MBB5786128.1"/>
    <property type="molecule type" value="Genomic_DNA"/>
</dbReference>
<comment type="caution">
    <text evidence="7">The sequence shown here is derived from an EMBL/GenBank/DDBJ whole genome shotgun (WGS) entry which is preliminary data.</text>
</comment>
<dbReference type="Gene3D" id="2.20.25.680">
    <property type="match status" value="1"/>
</dbReference>
<sequence>MTLSEQAADQTSPRRRGKASLGRLDWSTWPTYQAAGLGLRDHWYPVMWAKDVGQRPIPIVVSGEKIVIGRNRGKVWALADRCPHRGVPLHLGSVEFPGTISCAYHGWTFDTSNGVLCAAITDGPRSPIVGKVSVARYPVEERLGLVWIYIARDPDDRDQPVRPLDEDLPAELVSNATTVVGRIEPGRGGNWRYATENGFDEGHAKYLHRHALWTLFRELPVWNETKVMRSDDGRWVIRRQVNSYWEESFPGLGTWTQRRWWKFKRTSHGPFKGKRAEPVLASLDLPAKASVGLPGVVRIAYGRYVHYEWAVAEGADSHRYVQLLVSFARSPIERLWFRLKYRLFIRWVFHGQFTGQDAWMVDVMEVPPERLYRPDSSVLEWRRFVEDEEAGRQGTESAEPND</sequence>